<name>A0A437Q8N4_9GAMM</name>
<dbReference type="InterPro" id="IPR026268">
    <property type="entry name" value="RseC"/>
</dbReference>
<gene>
    <name evidence="2" type="ORF">EOE65_10955</name>
</gene>
<dbReference type="AlphaFoldDB" id="A0A437Q8N4"/>
<sequence>MIEETVEVVGIEGGQVVVRSARTSACAQCHASASCGQKSVAEWASSKWVDVPVINPDQKAVRIGDKVVVGIEEGRFVLASALVYLMPLVLMMAFALTGFTVGLDEAGLIGLSMAGLLVGFVINRVLNQRESTSAHQYQPVLLRVYQAK</sequence>
<accession>A0A437Q8N4</accession>
<dbReference type="RefSeq" id="WP_127694353.1">
    <property type="nucleotide sequence ID" value="NZ_SACQ01000004.1"/>
</dbReference>
<keyword evidence="1" id="KW-0472">Membrane</keyword>
<reference evidence="2 3" key="1">
    <citation type="submission" date="2019-01" db="EMBL/GenBank/DDBJ databases">
        <authorList>
            <person name="Chen W.-M."/>
        </authorList>
    </citation>
    <scope>NUCLEOTIDE SEQUENCE [LARGE SCALE GENOMIC DNA]</scope>
    <source>
        <strain evidence="2 3">HPM-16</strain>
    </source>
</reference>
<feature type="transmembrane region" description="Helical" evidence="1">
    <location>
        <begin position="106"/>
        <end position="126"/>
    </location>
</feature>
<evidence type="ECO:0000313" key="2">
    <source>
        <dbReference type="EMBL" id="RVU30817.1"/>
    </source>
</evidence>
<evidence type="ECO:0000313" key="3">
    <source>
        <dbReference type="Proteomes" id="UP000282818"/>
    </source>
</evidence>
<dbReference type="EMBL" id="SACQ01000004">
    <property type="protein sequence ID" value="RVU30817.1"/>
    <property type="molecule type" value="Genomic_DNA"/>
</dbReference>
<protein>
    <submittedName>
        <fullName evidence="2">Alginate biosynthesis protein AlgM</fullName>
    </submittedName>
</protein>
<dbReference type="Proteomes" id="UP000282818">
    <property type="component" value="Unassembled WGS sequence"/>
</dbReference>
<evidence type="ECO:0000256" key="1">
    <source>
        <dbReference type="SAM" id="Phobius"/>
    </source>
</evidence>
<dbReference type="Pfam" id="PF04246">
    <property type="entry name" value="RseC_MucC"/>
    <property type="match status" value="1"/>
</dbReference>
<comment type="caution">
    <text evidence="2">The sequence shown here is derived from an EMBL/GenBank/DDBJ whole genome shotgun (WGS) entry which is preliminary data.</text>
</comment>
<keyword evidence="1" id="KW-1133">Transmembrane helix</keyword>
<dbReference type="PANTHER" id="PTHR35867">
    <property type="entry name" value="PROTEIN RSEC"/>
    <property type="match status" value="1"/>
</dbReference>
<feature type="transmembrane region" description="Helical" evidence="1">
    <location>
        <begin position="76"/>
        <end position="100"/>
    </location>
</feature>
<proteinExistence type="predicted"/>
<keyword evidence="3" id="KW-1185">Reference proteome</keyword>
<dbReference type="InterPro" id="IPR007359">
    <property type="entry name" value="SigmaE_reg_RseC_MucC"/>
</dbReference>
<dbReference type="PIRSF" id="PIRSF004923">
    <property type="entry name" value="RseC"/>
    <property type="match status" value="1"/>
</dbReference>
<keyword evidence="1" id="KW-0812">Transmembrane</keyword>
<dbReference type="PANTHER" id="PTHR35867:SF1">
    <property type="entry name" value="PROTEIN RSEC"/>
    <property type="match status" value="1"/>
</dbReference>
<organism evidence="2 3">
    <name type="scientific">Neptunomonas marina</name>
    <dbReference type="NCBI Taxonomy" id="1815562"/>
    <lineage>
        <taxon>Bacteria</taxon>
        <taxon>Pseudomonadati</taxon>
        <taxon>Pseudomonadota</taxon>
        <taxon>Gammaproteobacteria</taxon>
        <taxon>Oceanospirillales</taxon>
        <taxon>Oceanospirillaceae</taxon>
        <taxon>Neptunomonas</taxon>
    </lineage>
</organism>